<dbReference type="InterPro" id="IPR011993">
    <property type="entry name" value="PH-like_dom_sf"/>
</dbReference>
<proteinExistence type="predicted"/>
<evidence type="ECO:0000313" key="4">
    <source>
        <dbReference type="Proteomes" id="UP000355283"/>
    </source>
</evidence>
<accession>A0A4D9DBK4</accession>
<feature type="compositionally biased region" description="Low complexity" evidence="1">
    <location>
        <begin position="370"/>
        <end position="390"/>
    </location>
</feature>
<dbReference type="EMBL" id="SDOX01000006">
    <property type="protein sequence ID" value="TFJ87423.1"/>
    <property type="molecule type" value="Genomic_DNA"/>
</dbReference>
<evidence type="ECO:0000313" key="3">
    <source>
        <dbReference type="EMBL" id="TFJ87423.1"/>
    </source>
</evidence>
<feature type="compositionally biased region" description="Low complexity" evidence="1">
    <location>
        <begin position="297"/>
        <end position="309"/>
    </location>
</feature>
<dbReference type="Pfam" id="PF00169">
    <property type="entry name" value="PH"/>
    <property type="match status" value="1"/>
</dbReference>
<reference evidence="3 4" key="1">
    <citation type="submission" date="2019-01" db="EMBL/GenBank/DDBJ databases">
        <title>Nuclear Genome Assembly of the Microalgal Biofuel strain Nannochloropsis salina CCMP1776.</title>
        <authorList>
            <person name="Hovde B."/>
        </authorList>
    </citation>
    <scope>NUCLEOTIDE SEQUENCE [LARGE SCALE GENOMIC DNA]</scope>
    <source>
        <strain evidence="3 4">CCMP1776</strain>
    </source>
</reference>
<feature type="compositionally biased region" description="Polar residues" evidence="1">
    <location>
        <begin position="153"/>
        <end position="175"/>
    </location>
</feature>
<dbReference type="Gene3D" id="2.30.29.30">
    <property type="entry name" value="Pleckstrin-homology domain (PH domain)/Phosphotyrosine-binding domain (PTB)"/>
    <property type="match status" value="1"/>
</dbReference>
<feature type="compositionally biased region" description="Polar residues" evidence="1">
    <location>
        <begin position="23"/>
        <end position="46"/>
    </location>
</feature>
<dbReference type="InterPro" id="IPR001849">
    <property type="entry name" value="PH_domain"/>
</dbReference>
<feature type="compositionally biased region" description="Basic and acidic residues" evidence="1">
    <location>
        <begin position="50"/>
        <end position="61"/>
    </location>
</feature>
<name>A0A4D9DBK4_9STRA</name>
<feature type="compositionally biased region" description="Basic and acidic residues" evidence="1">
    <location>
        <begin position="192"/>
        <end position="204"/>
    </location>
</feature>
<feature type="region of interest" description="Disordered" evidence="1">
    <location>
        <begin position="1"/>
        <end position="400"/>
    </location>
</feature>
<gene>
    <name evidence="3" type="ORF">NSK_001755</name>
</gene>
<dbReference type="OrthoDB" id="10553006at2759"/>
<feature type="compositionally biased region" description="Basic and acidic residues" evidence="1">
    <location>
        <begin position="357"/>
        <end position="367"/>
    </location>
</feature>
<dbReference type="SUPFAM" id="SSF50729">
    <property type="entry name" value="PH domain-like"/>
    <property type="match status" value="1"/>
</dbReference>
<comment type="caution">
    <text evidence="3">The sequence shown here is derived from an EMBL/GenBank/DDBJ whole genome shotgun (WGS) entry which is preliminary data.</text>
</comment>
<protein>
    <recommendedName>
        <fullName evidence="2">PH domain-containing protein</fullName>
    </recommendedName>
</protein>
<sequence>MPRSPTNLLPRGVNSYSLEAINTAKSNSSPSPATSTENISSPTSPAASVPKERRASQRFEWDLCLDGDSPPRESPRASAQISESQYPEKNAGPAPLPTLSTTTSHRASRSSSLLPPPQRAALIGPASSTVTLPFPPPSAPHPDSSALMVASKPGTNTHKYQSGGDTSVGPVSQESALPARRGEGGAEGGRVGGREEGAEEKRTGTIDTNTQESRAQTIDKAAGPPRVSHSIQNEEEASGEGEGKKGGKRRGGGGGKEGGKEGGRRGNRGRGLGRQGTSVVAPADASGLSGMHKHLSESSLSLTSSLPSSVAGEGKGGGARRRRGRRNHLKDKGGPQQAVSHALGEGRGVGSIQGSREGGREGGRVEEGAEPVAPSLLLVPSTSSSPPVSLVEEEGQGEDVRSPGVLMELSTPADVKGYEMVGTLFKRRGGIGRLLGWKPRLFTLYRGKLCYYEAEYLEEVDNRRKPRGVLDLTAGGVSYVLHESIARQEKPPSEFLFSIHGAEDDQKWRMCASSKEELVEWCRALSSYLGEPMNPGDFQATFGIDMDTLRWLVAFECAFTVEGRTDEELPEVVMGVGKFSKIDVQKSVILEY</sequence>
<keyword evidence="4" id="KW-1185">Reference proteome</keyword>
<organism evidence="3 4">
    <name type="scientific">Nannochloropsis salina CCMP1776</name>
    <dbReference type="NCBI Taxonomy" id="1027361"/>
    <lineage>
        <taxon>Eukaryota</taxon>
        <taxon>Sar</taxon>
        <taxon>Stramenopiles</taxon>
        <taxon>Ochrophyta</taxon>
        <taxon>Eustigmatophyceae</taxon>
        <taxon>Eustigmatales</taxon>
        <taxon>Monodopsidaceae</taxon>
        <taxon>Microchloropsis</taxon>
        <taxon>Microchloropsis salina</taxon>
    </lineage>
</organism>
<dbReference type="SMART" id="SM00233">
    <property type="entry name" value="PH"/>
    <property type="match status" value="1"/>
</dbReference>
<dbReference type="AlphaFoldDB" id="A0A4D9DBK4"/>
<feature type="compositionally biased region" description="Polar residues" evidence="1">
    <location>
        <begin position="205"/>
        <end position="216"/>
    </location>
</feature>
<dbReference type="Proteomes" id="UP000355283">
    <property type="component" value="Unassembled WGS sequence"/>
</dbReference>
<feature type="compositionally biased region" description="Polar residues" evidence="1">
    <location>
        <begin position="77"/>
        <end position="87"/>
    </location>
</feature>
<evidence type="ECO:0000259" key="2">
    <source>
        <dbReference type="PROSITE" id="PS50003"/>
    </source>
</evidence>
<feature type="domain" description="PH" evidence="2">
    <location>
        <begin position="417"/>
        <end position="530"/>
    </location>
</feature>
<feature type="compositionally biased region" description="Low complexity" evidence="1">
    <location>
        <begin position="97"/>
        <end position="113"/>
    </location>
</feature>
<feature type="compositionally biased region" description="Basic residues" evidence="1">
    <location>
        <begin position="318"/>
        <end position="329"/>
    </location>
</feature>
<dbReference type="PROSITE" id="PS50003">
    <property type="entry name" value="PH_DOMAIN"/>
    <property type="match status" value="1"/>
</dbReference>
<dbReference type="CDD" id="cd00821">
    <property type="entry name" value="PH"/>
    <property type="match status" value="1"/>
</dbReference>
<evidence type="ECO:0000256" key="1">
    <source>
        <dbReference type="SAM" id="MobiDB-lite"/>
    </source>
</evidence>